<feature type="region of interest" description="Disordered" evidence="1">
    <location>
        <begin position="1"/>
        <end position="122"/>
    </location>
</feature>
<feature type="compositionally biased region" description="Basic and acidic residues" evidence="1">
    <location>
        <begin position="100"/>
        <end position="115"/>
    </location>
</feature>
<gene>
    <name evidence="2" type="ORF">B0T14DRAFT_530316</name>
</gene>
<sequence>MSEHPLERVTRQPSQSRQRLTPLNQPPRITTSNHSSTTYLSHSGNRRQPTTNTQHQPITQRTCDLFRRSTQVGTTTALSGTARAASEATSPSASDPTAVPRKDPEVAAKSDESLRQRPAAAG</sequence>
<dbReference type="AlphaFoldDB" id="A0AA39U457"/>
<proteinExistence type="predicted"/>
<name>A0AA39U457_9PEZI</name>
<protein>
    <submittedName>
        <fullName evidence="2">Uncharacterized protein</fullName>
    </submittedName>
</protein>
<comment type="caution">
    <text evidence="2">The sequence shown here is derived from an EMBL/GenBank/DDBJ whole genome shotgun (WGS) entry which is preliminary data.</text>
</comment>
<keyword evidence="3" id="KW-1185">Reference proteome</keyword>
<dbReference type="EMBL" id="JAULSU010000007">
    <property type="protein sequence ID" value="KAK0611405.1"/>
    <property type="molecule type" value="Genomic_DNA"/>
</dbReference>
<dbReference type="Proteomes" id="UP001175000">
    <property type="component" value="Unassembled WGS sequence"/>
</dbReference>
<reference evidence="2" key="1">
    <citation type="submission" date="2023-06" db="EMBL/GenBank/DDBJ databases">
        <title>Genome-scale phylogeny and comparative genomics of the fungal order Sordariales.</title>
        <authorList>
            <consortium name="Lawrence Berkeley National Laboratory"/>
            <person name="Hensen N."/>
            <person name="Bonometti L."/>
            <person name="Westerberg I."/>
            <person name="Brannstrom I.O."/>
            <person name="Guillou S."/>
            <person name="Cros-Aarteil S."/>
            <person name="Calhoun S."/>
            <person name="Haridas S."/>
            <person name="Kuo A."/>
            <person name="Mondo S."/>
            <person name="Pangilinan J."/>
            <person name="Riley R."/>
            <person name="Labutti K."/>
            <person name="Andreopoulos B."/>
            <person name="Lipzen A."/>
            <person name="Chen C."/>
            <person name="Yanf M."/>
            <person name="Daum C."/>
            <person name="Ng V."/>
            <person name="Clum A."/>
            <person name="Steindorff A."/>
            <person name="Ohm R."/>
            <person name="Martin F."/>
            <person name="Silar P."/>
            <person name="Natvig D."/>
            <person name="Lalanne C."/>
            <person name="Gautier V."/>
            <person name="Ament-Velasquez S.L."/>
            <person name="Kruys A."/>
            <person name="Hutchinson M.I."/>
            <person name="Powell A.J."/>
            <person name="Barry K."/>
            <person name="Miller A.N."/>
            <person name="Grigoriev I.V."/>
            <person name="Debuchy R."/>
            <person name="Gladieux P."/>
            <person name="Thoren M.H."/>
            <person name="Johannesson H."/>
        </authorList>
    </citation>
    <scope>NUCLEOTIDE SEQUENCE</scope>
    <source>
        <strain evidence="2">CBS 606.72</strain>
    </source>
</reference>
<evidence type="ECO:0000256" key="1">
    <source>
        <dbReference type="SAM" id="MobiDB-lite"/>
    </source>
</evidence>
<evidence type="ECO:0000313" key="3">
    <source>
        <dbReference type="Proteomes" id="UP001175000"/>
    </source>
</evidence>
<accession>A0AA39U457</accession>
<feature type="compositionally biased region" description="Basic and acidic residues" evidence="1">
    <location>
        <begin position="1"/>
        <end position="10"/>
    </location>
</feature>
<evidence type="ECO:0000313" key="2">
    <source>
        <dbReference type="EMBL" id="KAK0611405.1"/>
    </source>
</evidence>
<feature type="compositionally biased region" description="Polar residues" evidence="1">
    <location>
        <begin position="11"/>
        <end position="79"/>
    </location>
</feature>
<organism evidence="2 3">
    <name type="scientific">Immersiella caudata</name>
    <dbReference type="NCBI Taxonomy" id="314043"/>
    <lineage>
        <taxon>Eukaryota</taxon>
        <taxon>Fungi</taxon>
        <taxon>Dikarya</taxon>
        <taxon>Ascomycota</taxon>
        <taxon>Pezizomycotina</taxon>
        <taxon>Sordariomycetes</taxon>
        <taxon>Sordariomycetidae</taxon>
        <taxon>Sordariales</taxon>
        <taxon>Lasiosphaeriaceae</taxon>
        <taxon>Immersiella</taxon>
    </lineage>
</organism>